<evidence type="ECO:0000256" key="1">
    <source>
        <dbReference type="SAM" id="SignalP"/>
    </source>
</evidence>
<keyword evidence="3" id="KW-1185">Reference proteome</keyword>
<evidence type="ECO:0000313" key="2">
    <source>
        <dbReference type="EMBL" id="KAJ9551178.1"/>
    </source>
</evidence>
<organism evidence="2 3">
    <name type="scientific">Centaurea solstitialis</name>
    <name type="common">yellow star-thistle</name>
    <dbReference type="NCBI Taxonomy" id="347529"/>
    <lineage>
        <taxon>Eukaryota</taxon>
        <taxon>Viridiplantae</taxon>
        <taxon>Streptophyta</taxon>
        <taxon>Embryophyta</taxon>
        <taxon>Tracheophyta</taxon>
        <taxon>Spermatophyta</taxon>
        <taxon>Magnoliopsida</taxon>
        <taxon>eudicotyledons</taxon>
        <taxon>Gunneridae</taxon>
        <taxon>Pentapetalae</taxon>
        <taxon>asterids</taxon>
        <taxon>campanulids</taxon>
        <taxon>Asterales</taxon>
        <taxon>Asteraceae</taxon>
        <taxon>Carduoideae</taxon>
        <taxon>Cardueae</taxon>
        <taxon>Centaureinae</taxon>
        <taxon>Centaurea</taxon>
    </lineage>
</organism>
<comment type="caution">
    <text evidence="2">The sequence shown here is derived from an EMBL/GenBank/DDBJ whole genome shotgun (WGS) entry which is preliminary data.</text>
</comment>
<proteinExistence type="predicted"/>
<evidence type="ECO:0008006" key="4">
    <source>
        <dbReference type="Google" id="ProtNLM"/>
    </source>
</evidence>
<evidence type="ECO:0000313" key="3">
    <source>
        <dbReference type="Proteomes" id="UP001172457"/>
    </source>
</evidence>
<dbReference type="Proteomes" id="UP001172457">
    <property type="component" value="Chromosome 4"/>
</dbReference>
<keyword evidence="1" id="KW-0732">Signal</keyword>
<dbReference type="EMBL" id="JARYMX010000004">
    <property type="protein sequence ID" value="KAJ9551178.1"/>
    <property type="molecule type" value="Genomic_DNA"/>
</dbReference>
<sequence>MVCMCAACVFGWLIDGGQQKAAAAAGVLFRPPAALAVGGGCRRQLYTVIIRCMAEIIGCCAISVTGPDVGCGVTLSSQGFTAIIGCRGRVTLGCLDVGHRTWRLVVPLELSTRKEIKYGFFLASMSTTCLVSINGSNKFTGSVHFVVEIFVKQRLHHLSTAVTLA</sequence>
<feature type="chain" id="PRO_5041333049" description="Secreted protein" evidence="1">
    <location>
        <begin position="20"/>
        <end position="165"/>
    </location>
</feature>
<accession>A0AA38T6F2</accession>
<reference evidence="2" key="1">
    <citation type="submission" date="2023-03" db="EMBL/GenBank/DDBJ databases">
        <title>Chromosome-scale reference genome and RAD-based genetic map of yellow starthistle (Centaurea solstitialis) reveal putative structural variation and QTLs associated with invader traits.</title>
        <authorList>
            <person name="Reatini B."/>
            <person name="Cang F.A."/>
            <person name="Jiang Q."/>
            <person name="Mckibben M.T.W."/>
            <person name="Barker M.S."/>
            <person name="Rieseberg L.H."/>
            <person name="Dlugosch K.M."/>
        </authorList>
    </citation>
    <scope>NUCLEOTIDE SEQUENCE</scope>
    <source>
        <strain evidence="2">CAN-66</strain>
        <tissue evidence="2">Leaf</tissue>
    </source>
</reference>
<feature type="signal peptide" evidence="1">
    <location>
        <begin position="1"/>
        <end position="19"/>
    </location>
</feature>
<dbReference type="AlphaFoldDB" id="A0AA38T6F2"/>
<gene>
    <name evidence="2" type="ORF">OSB04_015223</name>
</gene>
<name>A0AA38T6F2_9ASTR</name>
<protein>
    <recommendedName>
        <fullName evidence="4">Secreted protein</fullName>
    </recommendedName>
</protein>